<proteinExistence type="inferred from homology"/>
<organism evidence="2 3">
    <name type="scientific">Bdellovibrio svalbardensis</name>
    <dbReference type="NCBI Taxonomy" id="2972972"/>
    <lineage>
        <taxon>Bacteria</taxon>
        <taxon>Pseudomonadati</taxon>
        <taxon>Bdellovibrionota</taxon>
        <taxon>Bdellovibrionia</taxon>
        <taxon>Bdellovibrionales</taxon>
        <taxon>Pseudobdellovibrionaceae</taxon>
        <taxon>Bdellovibrio</taxon>
    </lineage>
</organism>
<dbReference type="PANTHER" id="PTHR43544">
    <property type="entry name" value="SHORT-CHAIN DEHYDROGENASE/REDUCTASE"/>
    <property type="match status" value="1"/>
</dbReference>
<sequence length="236" mass="25484">MKKIAVVTGASRGLGYATSEALAQRGFKVVMAMRDPEKSQKQINAMKMKDLDVVAMKLDVSQEKSINEFAEAFRREYGYLDVLVNNAGIFIDDEDGGNKSVFKTKSSTIQKTFATNTLGPFLLTQKLFPLMQQEGSGRIVNVSSGMGQLSEMDGNYAAYRISKTALNVVTQVFAAEGKGHDILVNSICPGWVRTDMGGAGASRDINQGIKGILWAATLPKGGPTGGFFRDGDAIPW</sequence>
<keyword evidence="3" id="KW-1185">Reference proteome</keyword>
<dbReference type="EMBL" id="JANRMI010000001">
    <property type="protein sequence ID" value="MDG0815235.1"/>
    <property type="molecule type" value="Genomic_DNA"/>
</dbReference>
<dbReference type="InterPro" id="IPR036291">
    <property type="entry name" value="NAD(P)-bd_dom_sf"/>
</dbReference>
<protein>
    <submittedName>
        <fullName evidence="2">SDR family NAD(P)-dependent oxidoreductase</fullName>
    </submittedName>
</protein>
<dbReference type="RefSeq" id="WP_277576711.1">
    <property type="nucleotide sequence ID" value="NZ_JANRMI010000001.1"/>
</dbReference>
<dbReference type="InterPro" id="IPR051468">
    <property type="entry name" value="Fungal_SecMetab_SDRs"/>
</dbReference>
<gene>
    <name evidence="2" type="ORF">NWE73_02605</name>
</gene>
<evidence type="ECO:0000313" key="3">
    <source>
        <dbReference type="Proteomes" id="UP001152321"/>
    </source>
</evidence>
<comment type="similarity">
    <text evidence="1">Belongs to the short-chain dehydrogenases/reductases (SDR) family.</text>
</comment>
<dbReference type="SUPFAM" id="SSF51735">
    <property type="entry name" value="NAD(P)-binding Rossmann-fold domains"/>
    <property type="match status" value="1"/>
</dbReference>
<evidence type="ECO:0000256" key="1">
    <source>
        <dbReference type="RuleBase" id="RU000363"/>
    </source>
</evidence>
<name>A0ABT6DEG8_9BACT</name>
<dbReference type="Gene3D" id="3.40.50.720">
    <property type="entry name" value="NAD(P)-binding Rossmann-like Domain"/>
    <property type="match status" value="1"/>
</dbReference>
<dbReference type="Proteomes" id="UP001152321">
    <property type="component" value="Unassembled WGS sequence"/>
</dbReference>
<comment type="caution">
    <text evidence="2">The sequence shown here is derived from an EMBL/GenBank/DDBJ whole genome shotgun (WGS) entry which is preliminary data.</text>
</comment>
<evidence type="ECO:0000313" key="2">
    <source>
        <dbReference type="EMBL" id="MDG0815235.1"/>
    </source>
</evidence>
<dbReference type="InterPro" id="IPR002347">
    <property type="entry name" value="SDR_fam"/>
</dbReference>
<dbReference type="PRINTS" id="PR00081">
    <property type="entry name" value="GDHRDH"/>
</dbReference>
<reference evidence="2" key="1">
    <citation type="submission" date="2022-08" db="EMBL/GenBank/DDBJ databases">
        <title>Novel Bdellovibrio Species Isolated from Svalbard: Designation Bdellovibrio svalbardensis.</title>
        <authorList>
            <person name="Mitchell R.J."/>
            <person name="Choi S.Y."/>
        </authorList>
    </citation>
    <scope>NUCLEOTIDE SEQUENCE</scope>
    <source>
        <strain evidence="2">PAP01</strain>
    </source>
</reference>
<accession>A0ABT6DEG8</accession>
<dbReference type="PANTHER" id="PTHR43544:SF32">
    <property type="entry name" value="CHAIN DEHYDROGENASE, PUTATIVE (AFU_ORTHOLOGUE AFUA_5G01530)-RELATED"/>
    <property type="match status" value="1"/>
</dbReference>
<dbReference type="Pfam" id="PF00106">
    <property type="entry name" value="adh_short"/>
    <property type="match status" value="1"/>
</dbReference>
<dbReference type="PRINTS" id="PR00080">
    <property type="entry name" value="SDRFAMILY"/>
</dbReference>